<gene>
    <name evidence="1" type="ORF">SLS63_011169</name>
</gene>
<name>A0ABR1NUQ6_DIAER</name>
<keyword evidence="2" id="KW-1185">Reference proteome</keyword>
<dbReference type="Proteomes" id="UP001430848">
    <property type="component" value="Unassembled WGS sequence"/>
</dbReference>
<accession>A0ABR1NUQ6</accession>
<dbReference type="EMBL" id="JAKNSF020000102">
    <property type="protein sequence ID" value="KAK7715992.1"/>
    <property type="molecule type" value="Genomic_DNA"/>
</dbReference>
<reference evidence="1 2" key="1">
    <citation type="submission" date="2024-02" db="EMBL/GenBank/DDBJ databases">
        <title>De novo assembly and annotation of 12 fungi associated with fruit tree decline syndrome in Ontario, Canada.</title>
        <authorList>
            <person name="Sulman M."/>
            <person name="Ellouze W."/>
            <person name="Ilyukhin E."/>
        </authorList>
    </citation>
    <scope>NUCLEOTIDE SEQUENCE [LARGE SCALE GENOMIC DNA]</scope>
    <source>
        <strain evidence="1 2">M169</strain>
    </source>
</reference>
<sequence length="256" mass="29045">MQSKKVPVLQSPSSWTRADLGTVGYITLLLASFNIPDNGSGEVSCISDLLLSLETRDDITKLVLDYTSFELALRRLAQEKDFRDNDALKIASRATALKQHWEKSRQDHANGPQDISYPPLLSAVPDRPKDWKLELSDKAREEAERYYDALKTQRRYAQRCFQAKPPMPMAWVPKGGDAWAKTARAKVESGDLFHSRHWAPVWISFELASIDVMFGMEEAGMTQDESDEYYDASGIMSGMRALFQGRDLRSEDVFRS</sequence>
<evidence type="ECO:0000313" key="1">
    <source>
        <dbReference type="EMBL" id="KAK7715992.1"/>
    </source>
</evidence>
<protein>
    <submittedName>
        <fullName evidence="1">Uncharacterized protein</fullName>
    </submittedName>
</protein>
<proteinExistence type="predicted"/>
<comment type="caution">
    <text evidence="1">The sequence shown here is derived from an EMBL/GenBank/DDBJ whole genome shotgun (WGS) entry which is preliminary data.</text>
</comment>
<organism evidence="1 2">
    <name type="scientific">Diaporthe eres</name>
    <name type="common">Phomopsis oblonga</name>
    <dbReference type="NCBI Taxonomy" id="83184"/>
    <lineage>
        <taxon>Eukaryota</taxon>
        <taxon>Fungi</taxon>
        <taxon>Dikarya</taxon>
        <taxon>Ascomycota</taxon>
        <taxon>Pezizomycotina</taxon>
        <taxon>Sordariomycetes</taxon>
        <taxon>Sordariomycetidae</taxon>
        <taxon>Diaporthales</taxon>
        <taxon>Diaporthaceae</taxon>
        <taxon>Diaporthe</taxon>
        <taxon>Diaporthe eres species complex</taxon>
    </lineage>
</organism>
<evidence type="ECO:0000313" key="2">
    <source>
        <dbReference type="Proteomes" id="UP001430848"/>
    </source>
</evidence>